<evidence type="ECO:0000313" key="5">
    <source>
        <dbReference type="EMBL" id="QDR82006.1"/>
    </source>
</evidence>
<dbReference type="InterPro" id="IPR052379">
    <property type="entry name" value="Type_VII_TA_RNase"/>
</dbReference>
<gene>
    <name evidence="5" type="ORF">SPTER_34270</name>
</gene>
<evidence type="ECO:0000256" key="3">
    <source>
        <dbReference type="ARBA" id="ARBA00022801"/>
    </source>
</evidence>
<keyword evidence="2" id="KW-0540">Nuclease</keyword>
<dbReference type="Pfam" id="PF01934">
    <property type="entry name" value="HepT-like"/>
    <property type="match status" value="1"/>
</dbReference>
<dbReference type="KEGG" id="sted:SPTER_34270"/>
<dbReference type="Proteomes" id="UP000320776">
    <property type="component" value="Chromosome"/>
</dbReference>
<keyword evidence="6" id="KW-1185">Reference proteome</keyword>
<dbReference type="NCBIfam" id="NF047751">
    <property type="entry name" value="HepT_toxin"/>
    <property type="match status" value="1"/>
</dbReference>
<evidence type="ECO:0000256" key="2">
    <source>
        <dbReference type="ARBA" id="ARBA00022722"/>
    </source>
</evidence>
<dbReference type="GO" id="GO:0004540">
    <property type="term" value="F:RNA nuclease activity"/>
    <property type="evidence" value="ECO:0007669"/>
    <property type="project" value="InterPro"/>
</dbReference>
<accession>A0A517DXN5</accession>
<comment type="similarity">
    <text evidence="4">Belongs to the HepT RNase toxin family.</text>
</comment>
<keyword evidence="1" id="KW-1277">Toxin-antitoxin system</keyword>
<name>A0A517DXN5_9FIRM</name>
<dbReference type="OrthoDB" id="9796612at2"/>
<evidence type="ECO:0008006" key="7">
    <source>
        <dbReference type="Google" id="ProtNLM"/>
    </source>
</evidence>
<evidence type="ECO:0000256" key="1">
    <source>
        <dbReference type="ARBA" id="ARBA00022649"/>
    </source>
</evidence>
<proteinExistence type="inferred from homology"/>
<dbReference type="GO" id="GO:0016787">
    <property type="term" value="F:hydrolase activity"/>
    <property type="evidence" value="ECO:0007669"/>
    <property type="project" value="UniProtKB-KW"/>
</dbReference>
<dbReference type="InterPro" id="IPR037038">
    <property type="entry name" value="HepT-like_sf"/>
</dbReference>
<organism evidence="5 6">
    <name type="scientific">Sporomusa termitida</name>
    <dbReference type="NCBI Taxonomy" id="2377"/>
    <lineage>
        <taxon>Bacteria</taxon>
        <taxon>Bacillati</taxon>
        <taxon>Bacillota</taxon>
        <taxon>Negativicutes</taxon>
        <taxon>Selenomonadales</taxon>
        <taxon>Sporomusaceae</taxon>
        <taxon>Sporomusa</taxon>
    </lineage>
</organism>
<dbReference type="Gene3D" id="1.20.120.580">
    <property type="entry name" value="bsu32300-like"/>
    <property type="match status" value="1"/>
</dbReference>
<keyword evidence="3" id="KW-0378">Hydrolase</keyword>
<dbReference type="PANTHER" id="PTHR33397">
    <property type="entry name" value="UPF0331 PROTEIN YUTE"/>
    <property type="match status" value="1"/>
</dbReference>
<dbReference type="AlphaFoldDB" id="A0A517DXN5"/>
<dbReference type="EMBL" id="CP036259">
    <property type="protein sequence ID" value="QDR82006.1"/>
    <property type="molecule type" value="Genomic_DNA"/>
</dbReference>
<dbReference type="GO" id="GO:0110001">
    <property type="term" value="C:toxin-antitoxin complex"/>
    <property type="evidence" value="ECO:0007669"/>
    <property type="project" value="InterPro"/>
</dbReference>
<dbReference type="InterPro" id="IPR008201">
    <property type="entry name" value="HepT-like"/>
</dbReference>
<protein>
    <recommendedName>
        <fullName evidence="7">DUF86 domain-containing protein</fullName>
    </recommendedName>
</protein>
<reference evidence="5 6" key="1">
    <citation type="submission" date="2019-02" db="EMBL/GenBank/DDBJ databases">
        <title>Closed genome of Sporomusa termitida DSM 4440.</title>
        <authorList>
            <person name="Poehlein A."/>
            <person name="Daniel R."/>
        </authorList>
    </citation>
    <scope>NUCLEOTIDE SEQUENCE [LARGE SCALE GENOMIC DNA]</scope>
    <source>
        <strain evidence="5 6">DSM 4440</strain>
    </source>
</reference>
<sequence length="137" mass="16187">MVKQDIIERKLGQIEKSMRKIRQYKVLSYAEFISHSVARDIVEYNLFIIINCMIDTANHIVADDDLGQVDMLADGFRILKDVGYWTEAECQVYIKMVAFRNMISHQYMSIDGNIVYDILQNRLEDIMLFRQHIMDNM</sequence>
<dbReference type="PANTHER" id="PTHR33397:SF5">
    <property type="entry name" value="RNASE YUTE-RELATED"/>
    <property type="match status" value="1"/>
</dbReference>
<dbReference type="RefSeq" id="WP_144351433.1">
    <property type="nucleotide sequence ID" value="NZ_CP036259.1"/>
</dbReference>
<evidence type="ECO:0000313" key="6">
    <source>
        <dbReference type="Proteomes" id="UP000320776"/>
    </source>
</evidence>
<evidence type="ECO:0000256" key="4">
    <source>
        <dbReference type="ARBA" id="ARBA00024207"/>
    </source>
</evidence>